<feature type="non-terminal residue" evidence="2">
    <location>
        <position position="136"/>
    </location>
</feature>
<reference evidence="2" key="1">
    <citation type="submission" date="2023-10" db="EMBL/GenBank/DDBJ databases">
        <title>Genome assembly of Pristionchus species.</title>
        <authorList>
            <person name="Yoshida K."/>
            <person name="Sommer R.J."/>
        </authorList>
    </citation>
    <scope>NUCLEOTIDE SEQUENCE</scope>
    <source>
        <strain evidence="2">RS5133</strain>
    </source>
</reference>
<protein>
    <submittedName>
        <fullName evidence="2">Uncharacterized protein</fullName>
    </submittedName>
</protein>
<comment type="caution">
    <text evidence="2">The sequence shown here is derived from an EMBL/GenBank/DDBJ whole genome shotgun (WGS) entry which is preliminary data.</text>
</comment>
<keyword evidence="3" id="KW-1185">Reference proteome</keyword>
<dbReference type="AlphaFoldDB" id="A0AAV5X0U5"/>
<evidence type="ECO:0000313" key="2">
    <source>
        <dbReference type="EMBL" id="GMT36535.1"/>
    </source>
</evidence>
<evidence type="ECO:0000313" key="3">
    <source>
        <dbReference type="Proteomes" id="UP001432322"/>
    </source>
</evidence>
<name>A0AAV5X0U5_9BILA</name>
<feature type="non-terminal residue" evidence="2">
    <location>
        <position position="1"/>
    </location>
</feature>
<feature type="region of interest" description="Disordered" evidence="1">
    <location>
        <begin position="117"/>
        <end position="136"/>
    </location>
</feature>
<accession>A0AAV5X0U5</accession>
<sequence>CLPSTSTTSPGELKIETKEERVARERAEHKRQVIKTCRISFGTSDSGNFSPISHHFITVETPALGDLRMIKNLKVDWTLQCRQLTTDEQEYIKEVLYLERIGAICMQHSDWLGESDEERQSRPCQCPQPTKSIFRM</sequence>
<evidence type="ECO:0000256" key="1">
    <source>
        <dbReference type="SAM" id="MobiDB-lite"/>
    </source>
</evidence>
<dbReference type="EMBL" id="BTSY01000007">
    <property type="protein sequence ID" value="GMT36535.1"/>
    <property type="molecule type" value="Genomic_DNA"/>
</dbReference>
<proteinExistence type="predicted"/>
<organism evidence="2 3">
    <name type="scientific">Pristionchus fissidentatus</name>
    <dbReference type="NCBI Taxonomy" id="1538716"/>
    <lineage>
        <taxon>Eukaryota</taxon>
        <taxon>Metazoa</taxon>
        <taxon>Ecdysozoa</taxon>
        <taxon>Nematoda</taxon>
        <taxon>Chromadorea</taxon>
        <taxon>Rhabditida</taxon>
        <taxon>Rhabditina</taxon>
        <taxon>Diplogasteromorpha</taxon>
        <taxon>Diplogasteroidea</taxon>
        <taxon>Neodiplogasteridae</taxon>
        <taxon>Pristionchus</taxon>
    </lineage>
</organism>
<gene>
    <name evidence="2" type="ORF">PFISCL1PPCAC_27832</name>
</gene>
<dbReference type="Proteomes" id="UP001432322">
    <property type="component" value="Unassembled WGS sequence"/>
</dbReference>
<feature type="compositionally biased region" description="Polar residues" evidence="1">
    <location>
        <begin position="127"/>
        <end position="136"/>
    </location>
</feature>